<dbReference type="SUPFAM" id="SSF53335">
    <property type="entry name" value="S-adenosyl-L-methionine-dependent methyltransferases"/>
    <property type="match status" value="1"/>
</dbReference>
<sequence length="316" mass="33402">MTVRVAATLRLADHIAAGTDTAPALAAAVEAHPDALARMLRHLAYAGVLDRVGTDPDRYALTEQGEALRDDHPDMVRARLDVTNAVGRAVLSVVEMPHTIRTGETAFSAYFGRTFWEDLAADPERSASFDAAMAFFTGEMAQLVATAYDWGRTGHLVDVGGGSGALLGAVLRAHPGLRGTVFDLPGPVEGARRKLAEAGLADRADAVAGDFFEEVPAGAGGYLLSSVLHDWNDRDAVRILRRCAEAAGRGGSVFVAERIGAEGEEPSTEMDMWMLMYLGGRERDVPALTDLARTAGLTVLGVHRAGAVALLELAAV</sequence>
<dbReference type="Gene3D" id="1.10.10.10">
    <property type="entry name" value="Winged helix-like DNA-binding domain superfamily/Winged helix DNA-binding domain"/>
    <property type="match status" value="1"/>
</dbReference>
<dbReference type="InterPro" id="IPR012967">
    <property type="entry name" value="COMT_dimerisation"/>
</dbReference>
<dbReference type="Pfam" id="PF08100">
    <property type="entry name" value="Dimerisation"/>
    <property type="match status" value="1"/>
</dbReference>
<evidence type="ECO:0000313" key="7">
    <source>
        <dbReference type="Proteomes" id="UP000621266"/>
    </source>
</evidence>
<reference evidence="6 7" key="1">
    <citation type="submission" date="2019-10" db="EMBL/GenBank/DDBJ databases">
        <title>Streptomyces tenebrisbrunneis sp.nov., an endogenous actinomycete isolated from of Lycium ruthenicum.</title>
        <authorList>
            <person name="Ma L."/>
        </authorList>
    </citation>
    <scope>NUCLEOTIDE SEQUENCE [LARGE SCALE GENOMIC DNA]</scope>
    <source>
        <strain evidence="6 7">TRM 66187</strain>
    </source>
</reference>
<keyword evidence="1 6" id="KW-0489">Methyltransferase</keyword>
<dbReference type="InterPro" id="IPR001077">
    <property type="entry name" value="COMT_C"/>
</dbReference>
<dbReference type="Gene3D" id="1.10.287.1350">
    <property type="match status" value="1"/>
</dbReference>
<protein>
    <submittedName>
        <fullName evidence="6">Methyltransferase</fullName>
    </submittedName>
</protein>
<dbReference type="InterPro" id="IPR036388">
    <property type="entry name" value="WH-like_DNA-bd_sf"/>
</dbReference>
<evidence type="ECO:0000259" key="5">
    <source>
        <dbReference type="Pfam" id="PF08100"/>
    </source>
</evidence>
<organism evidence="6 7">
    <name type="scientific">Streptomyces lycii</name>
    <dbReference type="NCBI Taxonomy" id="2654337"/>
    <lineage>
        <taxon>Bacteria</taxon>
        <taxon>Bacillati</taxon>
        <taxon>Actinomycetota</taxon>
        <taxon>Actinomycetes</taxon>
        <taxon>Kitasatosporales</taxon>
        <taxon>Streptomycetaceae</taxon>
        <taxon>Streptomyces</taxon>
    </lineage>
</organism>
<dbReference type="Gene3D" id="3.40.50.150">
    <property type="entry name" value="Vaccinia Virus protein VP39"/>
    <property type="match status" value="1"/>
</dbReference>
<comment type="caution">
    <text evidence="6">The sequence shown here is derived from an EMBL/GenBank/DDBJ whole genome shotgun (WGS) entry which is preliminary data.</text>
</comment>
<dbReference type="PANTHER" id="PTHR43712:SF2">
    <property type="entry name" value="O-METHYLTRANSFERASE CICE"/>
    <property type="match status" value="1"/>
</dbReference>
<dbReference type="PIRSF" id="PIRSF005739">
    <property type="entry name" value="O-mtase"/>
    <property type="match status" value="1"/>
</dbReference>
<dbReference type="InterPro" id="IPR029063">
    <property type="entry name" value="SAM-dependent_MTases_sf"/>
</dbReference>
<evidence type="ECO:0000313" key="6">
    <source>
        <dbReference type="EMBL" id="KAF4408814.1"/>
    </source>
</evidence>
<keyword evidence="7" id="KW-1185">Reference proteome</keyword>
<dbReference type="InterPro" id="IPR036390">
    <property type="entry name" value="WH_DNA-bd_sf"/>
</dbReference>
<dbReference type="Proteomes" id="UP000621266">
    <property type="component" value="Unassembled WGS sequence"/>
</dbReference>
<feature type="domain" description="O-methyltransferase C-terminal" evidence="4">
    <location>
        <begin position="99"/>
        <end position="296"/>
    </location>
</feature>
<dbReference type="GO" id="GO:0008168">
    <property type="term" value="F:methyltransferase activity"/>
    <property type="evidence" value="ECO:0007669"/>
    <property type="project" value="UniProtKB-KW"/>
</dbReference>
<dbReference type="GO" id="GO:0032259">
    <property type="term" value="P:methylation"/>
    <property type="evidence" value="ECO:0007669"/>
    <property type="project" value="UniProtKB-KW"/>
</dbReference>
<evidence type="ECO:0000256" key="2">
    <source>
        <dbReference type="ARBA" id="ARBA00022679"/>
    </source>
</evidence>
<dbReference type="SUPFAM" id="SSF46785">
    <property type="entry name" value="Winged helix' DNA-binding domain"/>
    <property type="match status" value="1"/>
</dbReference>
<evidence type="ECO:0000256" key="3">
    <source>
        <dbReference type="ARBA" id="ARBA00022691"/>
    </source>
</evidence>
<proteinExistence type="predicted"/>
<feature type="domain" description="O-methyltransferase dimerisation" evidence="5">
    <location>
        <begin position="1"/>
        <end position="68"/>
    </location>
</feature>
<keyword evidence="2" id="KW-0808">Transferase</keyword>
<dbReference type="Pfam" id="PF00891">
    <property type="entry name" value="Methyltransf_2"/>
    <property type="match status" value="1"/>
</dbReference>
<name>A0ABQ7FMI3_9ACTN</name>
<dbReference type="InterPro" id="IPR016461">
    <property type="entry name" value="COMT-like"/>
</dbReference>
<evidence type="ECO:0000259" key="4">
    <source>
        <dbReference type="Pfam" id="PF00891"/>
    </source>
</evidence>
<dbReference type="PROSITE" id="PS51683">
    <property type="entry name" value="SAM_OMT_II"/>
    <property type="match status" value="1"/>
</dbReference>
<gene>
    <name evidence="6" type="ORF">GCU69_12250</name>
</gene>
<dbReference type="EMBL" id="WHPN01000262">
    <property type="protein sequence ID" value="KAF4408814.1"/>
    <property type="molecule type" value="Genomic_DNA"/>
</dbReference>
<dbReference type="RefSeq" id="WP_098753287.1">
    <property type="nucleotide sequence ID" value="NZ_WHPN01000262.1"/>
</dbReference>
<keyword evidence="3" id="KW-0949">S-adenosyl-L-methionine</keyword>
<accession>A0ABQ7FMI3</accession>
<dbReference type="PANTHER" id="PTHR43712">
    <property type="entry name" value="PUTATIVE (AFU_ORTHOLOGUE AFUA_4G14580)-RELATED"/>
    <property type="match status" value="1"/>
</dbReference>
<evidence type="ECO:0000256" key="1">
    <source>
        <dbReference type="ARBA" id="ARBA00022603"/>
    </source>
</evidence>